<name>A0A947GH82_HYDSH</name>
<feature type="transmembrane region" description="Helical" evidence="2">
    <location>
        <begin position="86"/>
        <end position="104"/>
    </location>
</feature>
<keyword evidence="2" id="KW-0472">Membrane</keyword>
<proteinExistence type="predicted"/>
<evidence type="ECO:0000256" key="1">
    <source>
        <dbReference type="SAM" id="MobiDB-lite"/>
    </source>
</evidence>
<feature type="transmembrane region" description="Helical" evidence="2">
    <location>
        <begin position="35"/>
        <end position="54"/>
    </location>
</feature>
<sequence length="258" mass="27159">MIRELRAFGGWLLFAVYVYAAYHLAVLPLAWTDGFAGLAVAAAGTVGLLGLAPAEARRRGIAFAFLVLFADRALAATGLYPAAARVALAALVIGLTVLVGRAAGRLPAPALLALAAAAALSTAIDRPDAKLLGRFLPPVRTPALYGAGTIDYFPLFLDPDHPGRVVTFGNREEVPPEGRRKRRRRAEARGRRGRRPASPSPGSPRSGSMFTPLTPKAERSGGSPCRTPRWRGGSKSCGTISPAIRSSPSRTTERSAPS</sequence>
<evidence type="ECO:0000313" key="3">
    <source>
        <dbReference type="EMBL" id="MBT9282248.1"/>
    </source>
</evidence>
<protein>
    <submittedName>
        <fullName evidence="3">Uncharacterized protein</fullName>
    </submittedName>
</protein>
<reference evidence="3" key="1">
    <citation type="journal article" date="2021" name="Microbiology">
        <title>Metagenomic Analysis of the Microbial Community in the Underground Coal Fire Area (Kemerovo Region, Russia) Revealed Predominance of Thermophilic Members of the Phyla Deinococcus-thermus, Aquificae, and Firmicutes.</title>
        <authorList>
            <person name="Kadnikov V."/>
            <person name="Mardanov A.V."/>
            <person name="Beletsky A.V."/>
            <person name="Karnachuk O.V."/>
            <person name="Ravin N.V."/>
        </authorList>
    </citation>
    <scope>NUCLEOTIDE SEQUENCE</scope>
    <source>
        <strain evidence="3">RBS10-49</strain>
    </source>
</reference>
<dbReference type="Proteomes" id="UP000748108">
    <property type="component" value="Unassembled WGS sequence"/>
</dbReference>
<keyword evidence="2" id="KW-1133">Transmembrane helix</keyword>
<feature type="compositionally biased region" description="Basic residues" evidence="1">
    <location>
        <begin position="179"/>
        <end position="195"/>
    </location>
</feature>
<dbReference type="EMBL" id="JAHHQF010000051">
    <property type="protein sequence ID" value="MBT9282248.1"/>
    <property type="molecule type" value="Genomic_DNA"/>
</dbReference>
<gene>
    <name evidence="3" type="ORF">KM312_06270</name>
</gene>
<dbReference type="AlphaFoldDB" id="A0A947GH82"/>
<feature type="transmembrane region" description="Helical" evidence="2">
    <location>
        <begin position="7"/>
        <end position="29"/>
    </location>
</feature>
<evidence type="ECO:0000313" key="4">
    <source>
        <dbReference type="Proteomes" id="UP000748108"/>
    </source>
</evidence>
<feature type="compositionally biased region" description="Polar residues" evidence="1">
    <location>
        <begin position="236"/>
        <end position="258"/>
    </location>
</feature>
<feature type="region of interest" description="Disordered" evidence="1">
    <location>
        <begin position="167"/>
        <end position="258"/>
    </location>
</feature>
<accession>A0A947GH82</accession>
<keyword evidence="2" id="KW-0812">Transmembrane</keyword>
<comment type="caution">
    <text evidence="3">The sequence shown here is derived from an EMBL/GenBank/DDBJ whole genome shotgun (WGS) entry which is preliminary data.</text>
</comment>
<organism evidence="3 4">
    <name type="scientific">Hydrogenibacillus schlegelii</name>
    <name type="common">Bacillus schlegelii</name>
    <dbReference type="NCBI Taxonomy" id="1484"/>
    <lineage>
        <taxon>Bacteria</taxon>
        <taxon>Bacillati</taxon>
        <taxon>Bacillota</taxon>
        <taxon>Bacilli</taxon>
        <taxon>Bacillales</taxon>
        <taxon>Bacillales Family X. Incertae Sedis</taxon>
        <taxon>Hydrogenibacillus</taxon>
    </lineage>
</organism>
<evidence type="ECO:0000256" key="2">
    <source>
        <dbReference type="SAM" id="Phobius"/>
    </source>
</evidence>